<dbReference type="GO" id="GO:1905515">
    <property type="term" value="P:non-motile cilium assembly"/>
    <property type="evidence" value="ECO:0007669"/>
    <property type="project" value="TreeGrafter"/>
</dbReference>
<dbReference type="GO" id="GO:0097730">
    <property type="term" value="C:non-motile cilium"/>
    <property type="evidence" value="ECO:0007669"/>
    <property type="project" value="TreeGrafter"/>
</dbReference>
<dbReference type="AlphaFoldDB" id="A0A8T2SK07"/>
<dbReference type="Gene3D" id="1.25.40.10">
    <property type="entry name" value="Tetratricopeptide repeat domain"/>
    <property type="match status" value="2"/>
</dbReference>
<gene>
    <name evidence="3" type="ORF">KP509_19G033100</name>
</gene>
<protein>
    <recommendedName>
        <fullName evidence="5">Intraflagellar transport protein 88 homolog</fullName>
    </recommendedName>
</protein>
<evidence type="ECO:0000313" key="4">
    <source>
        <dbReference type="Proteomes" id="UP000825935"/>
    </source>
</evidence>
<feature type="repeat" description="TPR" evidence="1">
    <location>
        <begin position="293"/>
        <end position="326"/>
    </location>
</feature>
<feature type="repeat" description="TPR" evidence="1">
    <location>
        <begin position="572"/>
        <end position="605"/>
    </location>
</feature>
<evidence type="ECO:0000256" key="2">
    <source>
        <dbReference type="SAM" id="MobiDB-lite"/>
    </source>
</evidence>
<accession>A0A8T2SK07</accession>
<keyword evidence="4" id="KW-1185">Reference proteome</keyword>
<sequence length="846" mass="95978">MARMLRSLFGGSNQHHQARQEGSVNTKQDFRNMRYNDLFDLYINDEDIDQRLSTPSAVAAVSAENKQFHHCRKVSEPFYKGEFTIYDHIVDPSRPVSASTSQAEIYAGTPDTKLSPSSKARSRTPTPKALTVWRPPSIGKNSLSARSGTPGDGSRPMTAVRPAGYSSRGNKLDGLSQGSLSLAPVVQKRDENTPEIQVKELEMLVHKILEESITAGLKGDVLMALEKAKEAGKKERMLCRQREQAGLVDQVNSELTFSVCFNLGYQYERGKLLSEALSTYSQIVKNKQFTQGGRLRINMGNIYYKQENYPLAIKMYRMALDQTPNSYKETRFKIMRNIGVALMQIGEYQDAMQSFEAVMEIKYDHQAGYNLIVCYYIVGNTEKMKSCFTKMLLVRHYDPDIDDDIEDDLMELPKNDELVIELQLRQSQAHKYIFMAARIIAPVIGSTFVEGYDWIISILKDQQYLTLAHEIEMDKAIYYLHKKQFGNAISLLKTFERKEKVLMICASTNLSFVYFLEGDIDNAKKYAELALSTNTINPHALVNLGNCLFKKDDAEGAAELYRKAIDMCKDCVEACYNLGLAQKKLGLLNEALETFRSLAKRLPNNLEVVYQVGHLNDVMGNSKQAIQWLQIVIASAMHDAGVLALLGNLFTKFNDETKAHYYYSESHRVYPVNMNIITFLGAFYVQHELYEKAIPIFKLASKIQPQEVKWQLMIASCYRKIGSYSEAIAKHKEILIQHPNNIECLKYLVNMCTSLGKKDEVHDYEVRLKKLEREAFSDSTTSFKRVEKWGRATQVKALQCTVSAGIGKMGKETTGSVPAHMTLSKGCGKRQRVQDKWETIDELLPM</sequence>
<feature type="compositionally biased region" description="Polar residues" evidence="2">
    <location>
        <begin position="112"/>
        <end position="125"/>
    </location>
</feature>
<organism evidence="3 4">
    <name type="scientific">Ceratopteris richardii</name>
    <name type="common">Triangle waterfern</name>
    <dbReference type="NCBI Taxonomy" id="49495"/>
    <lineage>
        <taxon>Eukaryota</taxon>
        <taxon>Viridiplantae</taxon>
        <taxon>Streptophyta</taxon>
        <taxon>Embryophyta</taxon>
        <taxon>Tracheophyta</taxon>
        <taxon>Polypodiopsida</taxon>
        <taxon>Polypodiidae</taxon>
        <taxon>Polypodiales</taxon>
        <taxon>Pteridineae</taxon>
        <taxon>Pteridaceae</taxon>
        <taxon>Parkerioideae</taxon>
        <taxon>Ceratopteris</taxon>
    </lineage>
</organism>
<evidence type="ECO:0000313" key="3">
    <source>
        <dbReference type="EMBL" id="KAH7352169.1"/>
    </source>
</evidence>
<feature type="repeat" description="TPR" evidence="1">
    <location>
        <begin position="538"/>
        <end position="571"/>
    </location>
</feature>
<dbReference type="GO" id="GO:0005814">
    <property type="term" value="C:centriole"/>
    <property type="evidence" value="ECO:0007669"/>
    <property type="project" value="TreeGrafter"/>
</dbReference>
<evidence type="ECO:0008006" key="5">
    <source>
        <dbReference type="Google" id="ProtNLM"/>
    </source>
</evidence>
<comment type="caution">
    <text evidence="3">The sequence shown here is derived from an EMBL/GenBank/DDBJ whole genome shotgun (WGS) entry which is preliminary data.</text>
</comment>
<dbReference type="GO" id="GO:0097546">
    <property type="term" value="C:ciliary base"/>
    <property type="evidence" value="ECO:0007669"/>
    <property type="project" value="TreeGrafter"/>
</dbReference>
<dbReference type="PANTHER" id="PTHR44117">
    <property type="entry name" value="INTRAFLAGELLAR TRANSPORT PROTEIN 88 HOMOLOG"/>
    <property type="match status" value="1"/>
</dbReference>
<dbReference type="Proteomes" id="UP000825935">
    <property type="component" value="Chromosome 19"/>
</dbReference>
<dbReference type="Pfam" id="PF13181">
    <property type="entry name" value="TPR_8"/>
    <property type="match status" value="1"/>
</dbReference>
<dbReference type="OMA" id="RIKIMHN"/>
<dbReference type="GO" id="GO:0036064">
    <property type="term" value="C:ciliary basal body"/>
    <property type="evidence" value="ECO:0007669"/>
    <property type="project" value="TreeGrafter"/>
</dbReference>
<dbReference type="OrthoDB" id="421121at2759"/>
<dbReference type="InterPro" id="IPR019734">
    <property type="entry name" value="TPR_rpt"/>
</dbReference>
<evidence type="ECO:0000256" key="1">
    <source>
        <dbReference type="PROSITE-ProRule" id="PRU00339"/>
    </source>
</evidence>
<feature type="repeat" description="TPR" evidence="1">
    <location>
        <begin position="332"/>
        <end position="365"/>
    </location>
</feature>
<keyword evidence="1" id="KW-0802">TPR repeat</keyword>
<dbReference type="GO" id="GO:0042073">
    <property type="term" value="P:intraciliary transport"/>
    <property type="evidence" value="ECO:0007669"/>
    <property type="project" value="TreeGrafter"/>
</dbReference>
<dbReference type="PANTHER" id="PTHR44117:SF1">
    <property type="entry name" value="INTRAFLAGELLAR TRANSPORT PROTEIN 88 HOMOLOG"/>
    <property type="match status" value="1"/>
</dbReference>
<dbReference type="InterPro" id="IPR011990">
    <property type="entry name" value="TPR-like_helical_dom_sf"/>
</dbReference>
<dbReference type="SUPFAM" id="SSF48452">
    <property type="entry name" value="TPR-like"/>
    <property type="match status" value="2"/>
</dbReference>
<dbReference type="Pfam" id="PF13424">
    <property type="entry name" value="TPR_12"/>
    <property type="match status" value="1"/>
</dbReference>
<dbReference type="EMBL" id="CM035424">
    <property type="protein sequence ID" value="KAH7352169.1"/>
    <property type="molecule type" value="Genomic_DNA"/>
</dbReference>
<dbReference type="Pfam" id="PF13432">
    <property type="entry name" value="TPR_16"/>
    <property type="match status" value="1"/>
</dbReference>
<dbReference type="GO" id="GO:0019894">
    <property type="term" value="F:kinesin binding"/>
    <property type="evidence" value="ECO:0007669"/>
    <property type="project" value="TreeGrafter"/>
</dbReference>
<proteinExistence type="predicted"/>
<feature type="repeat" description="TPR" evidence="1">
    <location>
        <begin position="674"/>
        <end position="707"/>
    </location>
</feature>
<reference evidence="3" key="1">
    <citation type="submission" date="2021-08" db="EMBL/GenBank/DDBJ databases">
        <title>WGS assembly of Ceratopteris richardii.</title>
        <authorList>
            <person name="Marchant D.B."/>
            <person name="Chen G."/>
            <person name="Jenkins J."/>
            <person name="Shu S."/>
            <person name="Leebens-Mack J."/>
            <person name="Grimwood J."/>
            <person name="Schmutz J."/>
            <person name="Soltis P."/>
            <person name="Soltis D."/>
            <person name="Chen Z.-H."/>
        </authorList>
    </citation>
    <scope>NUCLEOTIDE SEQUENCE</scope>
    <source>
        <strain evidence="3">Whitten #5841</strain>
        <tissue evidence="3">Leaf</tissue>
    </source>
</reference>
<name>A0A8T2SK07_CERRI</name>
<feature type="region of interest" description="Disordered" evidence="2">
    <location>
        <begin position="105"/>
        <end position="176"/>
    </location>
</feature>
<dbReference type="SMART" id="SM00028">
    <property type="entry name" value="TPR"/>
    <property type="match status" value="9"/>
</dbReference>
<dbReference type="PROSITE" id="PS50005">
    <property type="entry name" value="TPR"/>
    <property type="match status" value="5"/>
</dbReference>